<feature type="domain" description="Vps16 N-terminal" evidence="5">
    <location>
        <begin position="60"/>
        <end position="462"/>
    </location>
</feature>
<comment type="similarity">
    <text evidence="1 2">Belongs to the VPS16 family.</text>
</comment>
<dbReference type="SUPFAM" id="SSF82171">
    <property type="entry name" value="DPP6 N-terminal domain-like"/>
    <property type="match status" value="1"/>
</dbReference>
<evidence type="ECO:0000313" key="6">
    <source>
        <dbReference type="EMBL" id="KAG5923893.1"/>
    </source>
</evidence>
<dbReference type="OrthoDB" id="1792at2759"/>
<name>A0A8K0NGR5_9HYPO</name>
<evidence type="ECO:0000256" key="3">
    <source>
        <dbReference type="SAM" id="MobiDB-lite"/>
    </source>
</evidence>
<dbReference type="Gene3D" id="2.130.10.10">
    <property type="entry name" value="YVTN repeat-like/Quinoprotein amine dehydrogenase"/>
    <property type="match status" value="1"/>
</dbReference>
<dbReference type="EMBL" id="SRPY01000433">
    <property type="protein sequence ID" value="KAG5923893.1"/>
    <property type="molecule type" value="Genomic_DNA"/>
</dbReference>
<dbReference type="Pfam" id="PF04841">
    <property type="entry name" value="Vps16_N"/>
    <property type="match status" value="1"/>
</dbReference>
<feature type="region of interest" description="Disordered" evidence="3">
    <location>
        <begin position="1"/>
        <end position="39"/>
    </location>
</feature>
<dbReference type="PANTHER" id="PTHR12811">
    <property type="entry name" value="VACUOLAR PROTEIN SORTING VPS16"/>
    <property type="match status" value="1"/>
</dbReference>
<dbReference type="PIRSF" id="PIRSF007949">
    <property type="entry name" value="VPS16"/>
    <property type="match status" value="1"/>
</dbReference>
<proteinExistence type="inferred from homology"/>
<organism evidence="6 7">
    <name type="scientific">Claviceps africana</name>
    <dbReference type="NCBI Taxonomy" id="83212"/>
    <lineage>
        <taxon>Eukaryota</taxon>
        <taxon>Fungi</taxon>
        <taxon>Dikarya</taxon>
        <taxon>Ascomycota</taxon>
        <taxon>Pezizomycotina</taxon>
        <taxon>Sordariomycetes</taxon>
        <taxon>Hypocreomycetidae</taxon>
        <taxon>Hypocreales</taxon>
        <taxon>Clavicipitaceae</taxon>
        <taxon>Claviceps</taxon>
    </lineage>
</organism>
<feature type="domain" description="Vps16 C-terminal" evidence="4">
    <location>
        <begin position="555"/>
        <end position="858"/>
    </location>
</feature>
<dbReference type="GO" id="GO:0042144">
    <property type="term" value="P:vacuole fusion, non-autophagic"/>
    <property type="evidence" value="ECO:0007669"/>
    <property type="project" value="TreeGrafter"/>
</dbReference>
<reference evidence="6" key="1">
    <citation type="journal article" date="2020" name="bioRxiv">
        <title>Whole genome comparisons of ergot fungi reveals the divergence and evolution of species within the genus Claviceps are the result of varying mechanisms driving genome evolution and host range expansion.</title>
        <authorList>
            <person name="Wyka S.A."/>
            <person name="Mondo S.J."/>
            <person name="Liu M."/>
            <person name="Dettman J."/>
            <person name="Nalam V."/>
            <person name="Broders K.D."/>
        </authorList>
    </citation>
    <scope>NUCLEOTIDE SEQUENCE</scope>
    <source>
        <strain evidence="6">CCC 489</strain>
    </source>
</reference>
<dbReference type="GO" id="GO:0016197">
    <property type="term" value="P:endosomal transport"/>
    <property type="evidence" value="ECO:0007669"/>
    <property type="project" value="TreeGrafter"/>
</dbReference>
<evidence type="ECO:0000259" key="5">
    <source>
        <dbReference type="Pfam" id="PF04841"/>
    </source>
</evidence>
<dbReference type="GO" id="GO:0003779">
    <property type="term" value="F:actin binding"/>
    <property type="evidence" value="ECO:0007669"/>
    <property type="project" value="TreeGrafter"/>
</dbReference>
<dbReference type="InterPro" id="IPR006926">
    <property type="entry name" value="Vps16_N"/>
</dbReference>
<dbReference type="PANTHER" id="PTHR12811:SF0">
    <property type="entry name" value="VACUOLAR PROTEIN SORTING-ASSOCIATED PROTEIN 16 HOMOLOG"/>
    <property type="match status" value="1"/>
</dbReference>
<dbReference type="Proteomes" id="UP000811619">
    <property type="component" value="Unassembled WGS sequence"/>
</dbReference>
<keyword evidence="7" id="KW-1185">Reference proteome</keyword>
<comment type="function">
    <text evidence="2">Essential for vacuolar protein sorting. Required for vacuole biogenesis, stability and to maintain vacuole morphology.</text>
</comment>
<dbReference type="InterPro" id="IPR038132">
    <property type="entry name" value="Vps16_C_sf"/>
</dbReference>
<dbReference type="GO" id="GO:0005768">
    <property type="term" value="C:endosome"/>
    <property type="evidence" value="ECO:0007669"/>
    <property type="project" value="TreeGrafter"/>
</dbReference>
<keyword evidence="2" id="KW-0653">Protein transport</keyword>
<dbReference type="GO" id="GO:0006886">
    <property type="term" value="P:intracellular protein transport"/>
    <property type="evidence" value="ECO:0007669"/>
    <property type="project" value="InterPro"/>
</dbReference>
<accession>A0A8K0NGR5</accession>
<dbReference type="InterPro" id="IPR006925">
    <property type="entry name" value="Vps16_C"/>
</dbReference>
<dbReference type="AlphaFoldDB" id="A0A8K0NGR5"/>
<gene>
    <name evidence="6" type="ORF">E4U42_004804</name>
</gene>
<dbReference type="GO" id="GO:0030897">
    <property type="term" value="C:HOPS complex"/>
    <property type="evidence" value="ECO:0007669"/>
    <property type="project" value="TreeGrafter"/>
</dbReference>
<dbReference type="InterPro" id="IPR016534">
    <property type="entry name" value="VPS16"/>
</dbReference>
<evidence type="ECO:0000256" key="2">
    <source>
        <dbReference type="PIRNR" id="PIRNR007949"/>
    </source>
</evidence>
<dbReference type="InterPro" id="IPR015943">
    <property type="entry name" value="WD40/YVTN_repeat-like_dom_sf"/>
</dbReference>
<dbReference type="Gene3D" id="1.10.150.780">
    <property type="entry name" value="Vps16, C-terminal region"/>
    <property type="match status" value="1"/>
</dbReference>
<dbReference type="Pfam" id="PF04840">
    <property type="entry name" value="Vps16_C"/>
    <property type="match status" value="1"/>
</dbReference>
<protein>
    <recommendedName>
        <fullName evidence="2">Probable vacuolar protein sorting-associated protein 16 homolog</fullName>
    </recommendedName>
</protein>
<evidence type="ECO:0000313" key="7">
    <source>
        <dbReference type="Proteomes" id="UP000811619"/>
    </source>
</evidence>
<keyword evidence="2" id="KW-0813">Transport</keyword>
<evidence type="ECO:0000256" key="1">
    <source>
        <dbReference type="ARBA" id="ARBA00009250"/>
    </source>
</evidence>
<evidence type="ECO:0000259" key="4">
    <source>
        <dbReference type="Pfam" id="PF04840"/>
    </source>
</evidence>
<comment type="caution">
    <text evidence="6">The sequence shown here is derived from an EMBL/GenBank/DDBJ whole genome shotgun (WGS) entry which is preliminary data.</text>
</comment>
<sequence length="879" mass="98606">MRKTKKHTQNTPRAPGSVHLAVRPTTPTKRRRSGSSARAHEVVRFQNAPRLMMDTLHARADWESVGGKWFRKTQQYTQVFDQDLDLDNYVVAGAPYAGALALWRDSSRLQAHQAGRSLKPTIDIYSLAGKKLRAIPWEKGHIKGLGWSDDESLLVVTVDGNVRCYDMQGDFSNFTLGHGADNYGVESCRFYESGLVALLGNNTLVAVSSYTEPRPRLLAPIPEGDVHSWAIISPENTLSRFVEVLVSIGSTVYIVDTADCEDKYVDSGPFSHLSVSPDGRFINLYSKTGIAHVISSDFQEKIFEHNSDSQTPPKYVEWCGGDALIAWEDEVHIIGPGDQSSSYIYDSTRVHIISEYDGARIITNDFCEFLERIPADTLEVFGHASESSPASILLDAVGQLELESPKAEDYIQLIRANLTEAVDTCVNAAGREFEVKWQKRLLKAASFGKSVLDIYNSDDFVDMCETLRVLNAVRDFNIGIPLSFEQFHRLTPERLIRRLLQRHEYLLALKIARYLKLPTDRIYVHWASTKVRIGAEDDDTVCRQVVDRLSGKPGISFEEIARAAYHEGRSRLATELLNHEPRGGRQVPLLLDMEEDELALDKAIESGDSDLMLSVLVKLKTKLPLASFFRVINSRPTATALIESAALAEGDNALLKDLYYQDDRRVDGANVFIRESLQQPDARTSADKLALAAKLLSDSKEHTTELYALKETTTLLRMQEALDRDLTDSFTGLSVNETMFKLIRLGYHGRAKKLQSEFKVPEKVAWWIRLRALVAKRDWAEIEEIAKNKKSPIGWEPFFNLTLQAGNPRVAAIFVPKCTGLAPGETISMYEKCGMRIKAAEEAVRLKNVEAWEKLLEAAGRGSQEGREMERLGHAAFRK</sequence>